<evidence type="ECO:0000256" key="1">
    <source>
        <dbReference type="SAM" id="Coils"/>
    </source>
</evidence>
<feature type="domain" description="Multidrug resistance protein MdtA-like barrel-sandwich hybrid" evidence="3">
    <location>
        <begin position="48"/>
        <end position="239"/>
    </location>
</feature>
<dbReference type="Gene3D" id="2.40.30.170">
    <property type="match status" value="1"/>
</dbReference>
<dbReference type="Pfam" id="PF25954">
    <property type="entry name" value="Beta-barrel_RND_2"/>
    <property type="match status" value="1"/>
</dbReference>
<gene>
    <name evidence="5" type="ORF">ACFOM8_16795</name>
</gene>
<reference evidence="6" key="1">
    <citation type="journal article" date="2019" name="Int. J. Syst. Evol. Microbiol.">
        <title>The Global Catalogue of Microorganisms (GCM) 10K type strain sequencing project: providing services to taxonomists for standard genome sequencing and annotation.</title>
        <authorList>
            <consortium name="The Broad Institute Genomics Platform"/>
            <consortium name="The Broad Institute Genome Sequencing Center for Infectious Disease"/>
            <person name="Wu L."/>
            <person name="Ma J."/>
        </authorList>
    </citation>
    <scope>NUCLEOTIDE SEQUENCE [LARGE SCALE GENOMIC DNA]</scope>
    <source>
        <strain evidence="6">KCTC 42473</strain>
    </source>
</reference>
<evidence type="ECO:0000259" key="4">
    <source>
        <dbReference type="Pfam" id="PF25954"/>
    </source>
</evidence>
<evidence type="ECO:0000259" key="3">
    <source>
        <dbReference type="Pfam" id="PF25917"/>
    </source>
</evidence>
<dbReference type="PANTHER" id="PTHR30386">
    <property type="entry name" value="MEMBRANE FUSION SUBUNIT OF EMRAB-TOLC MULTIDRUG EFFLUX PUMP"/>
    <property type="match status" value="1"/>
</dbReference>
<keyword evidence="2" id="KW-0812">Transmembrane</keyword>
<dbReference type="Gene3D" id="1.10.287.470">
    <property type="entry name" value="Helix hairpin bin"/>
    <property type="match status" value="1"/>
</dbReference>
<feature type="domain" description="CusB-like beta-barrel" evidence="4">
    <location>
        <begin position="247"/>
        <end position="291"/>
    </location>
</feature>
<dbReference type="Proteomes" id="UP001595539">
    <property type="component" value="Unassembled WGS sequence"/>
</dbReference>
<feature type="coiled-coil region" evidence="1">
    <location>
        <begin position="88"/>
        <end position="115"/>
    </location>
</feature>
<keyword evidence="6" id="KW-1185">Reference proteome</keyword>
<dbReference type="InterPro" id="IPR050739">
    <property type="entry name" value="MFP"/>
</dbReference>
<dbReference type="EMBL" id="JBHRXY010000019">
    <property type="protein sequence ID" value="MFC3631102.1"/>
    <property type="molecule type" value="Genomic_DNA"/>
</dbReference>
<comment type="caution">
    <text evidence="5">The sequence shown here is derived from an EMBL/GenBank/DDBJ whole genome shotgun (WGS) entry which is preliminary data.</text>
</comment>
<organism evidence="5 6">
    <name type="scientific">Paracoccus angustae</name>
    <dbReference type="NCBI Taxonomy" id="1671480"/>
    <lineage>
        <taxon>Bacteria</taxon>
        <taxon>Pseudomonadati</taxon>
        <taxon>Pseudomonadota</taxon>
        <taxon>Alphaproteobacteria</taxon>
        <taxon>Rhodobacterales</taxon>
        <taxon>Paracoccaceae</taxon>
        <taxon>Paracoccus</taxon>
    </lineage>
</organism>
<evidence type="ECO:0000256" key="2">
    <source>
        <dbReference type="SAM" id="Phobius"/>
    </source>
</evidence>
<dbReference type="SUPFAM" id="SSF111369">
    <property type="entry name" value="HlyD-like secretion proteins"/>
    <property type="match status" value="2"/>
</dbReference>
<name>A0ABV7U7N2_9RHOB</name>
<dbReference type="Gene3D" id="2.40.50.100">
    <property type="match status" value="1"/>
</dbReference>
<evidence type="ECO:0000313" key="5">
    <source>
        <dbReference type="EMBL" id="MFC3631102.1"/>
    </source>
</evidence>
<dbReference type="InterPro" id="IPR058625">
    <property type="entry name" value="MdtA-like_BSH"/>
</dbReference>
<keyword evidence="2" id="KW-0472">Membrane</keyword>
<proteinExistence type="predicted"/>
<dbReference type="PANTHER" id="PTHR30386:SF24">
    <property type="entry name" value="MULTIDRUG RESISTANCE EFFLUX PUMP"/>
    <property type="match status" value="1"/>
</dbReference>
<protein>
    <submittedName>
        <fullName evidence="5">HlyD family secretion protein</fullName>
    </submittedName>
</protein>
<dbReference type="InterPro" id="IPR058792">
    <property type="entry name" value="Beta-barrel_RND_2"/>
</dbReference>
<keyword evidence="1" id="KW-0175">Coiled coil</keyword>
<keyword evidence="2" id="KW-1133">Transmembrane helix</keyword>
<dbReference type="Pfam" id="PF25917">
    <property type="entry name" value="BSH_RND"/>
    <property type="match status" value="1"/>
</dbReference>
<dbReference type="RefSeq" id="WP_136651378.1">
    <property type="nucleotide sequence ID" value="NZ_JBHRXY010000019.1"/>
</dbReference>
<accession>A0ABV7U7N2</accession>
<sequence>MNKTHILPTTIAMAIGISGVLLVLFAWHLPPFRSAEPTTENAYIRGRVTSIAPQLSGYVSEVYVHDFQEVKQGDPIARIDDRIYRQKLAQAQAGLETARAALAVSEQNVRSAEAVRRANEAALASARAGLALAEADDRRAEELSSRGVSSDTAREQAQLARQQAAAAVQQAEAQLEIQVQNIESARTEVDARHADIASAEATVELAHLDLANTELHAPEAGRLGQVSARLGQYVTAGTALVPLIGQEVWIVANFPETGMHGMRLGQRVDFTVDALQGRHFNGKVEAFSPATASEFSLLAGSNTTGNFTKIVQRLPVRISIDPRQEMSEYLAPGLSVTVTVDTKASQS</sequence>
<feature type="transmembrane region" description="Helical" evidence="2">
    <location>
        <begin position="6"/>
        <end position="27"/>
    </location>
</feature>
<evidence type="ECO:0000313" key="6">
    <source>
        <dbReference type="Proteomes" id="UP001595539"/>
    </source>
</evidence>
<feature type="coiled-coil region" evidence="1">
    <location>
        <begin position="154"/>
        <end position="188"/>
    </location>
</feature>